<dbReference type="RefSeq" id="WP_004621157.1">
    <property type="nucleotide sequence ID" value="NZ_ACXX02000013.1"/>
</dbReference>
<protein>
    <submittedName>
        <fullName evidence="2">Tail Collar domain protein</fullName>
    </submittedName>
</protein>
<dbReference type="AlphaFoldDB" id="F1TGA1"/>
<dbReference type="STRING" id="588581.Cpap_0719"/>
<evidence type="ECO:0000259" key="1">
    <source>
        <dbReference type="Pfam" id="PF07484"/>
    </source>
</evidence>
<keyword evidence="3" id="KW-1185">Reference proteome</keyword>
<dbReference type="eggNOG" id="COG4675">
    <property type="taxonomic scope" value="Bacteria"/>
</dbReference>
<evidence type="ECO:0000313" key="3">
    <source>
        <dbReference type="Proteomes" id="UP000003860"/>
    </source>
</evidence>
<dbReference type="OrthoDB" id="9810174at2"/>
<gene>
    <name evidence="2" type="ORF">Cpap_0719</name>
</gene>
<sequence length="84" mass="9170">MDFPFIGQIQLFALGFAPMDWKLCDGTVYPIAQNQALYALIGNKFGGITGQTFAVPNLLKASAYQASRPMAYYIAMTGLFPTPN</sequence>
<dbReference type="Pfam" id="PF07484">
    <property type="entry name" value="Collar"/>
    <property type="match status" value="1"/>
</dbReference>
<dbReference type="InterPro" id="IPR011083">
    <property type="entry name" value="Phage_tail_collar_dom"/>
</dbReference>
<evidence type="ECO:0000313" key="2">
    <source>
        <dbReference type="EMBL" id="EGD46466.1"/>
    </source>
</evidence>
<dbReference type="Gene3D" id="3.90.1340.10">
    <property type="entry name" value="Phage tail collar domain"/>
    <property type="match status" value="1"/>
</dbReference>
<name>F1TGA1_9FIRM</name>
<comment type="caution">
    <text evidence="2">The sequence shown here is derived from an EMBL/GenBank/DDBJ whole genome shotgun (WGS) entry which is preliminary data.</text>
</comment>
<dbReference type="Proteomes" id="UP000003860">
    <property type="component" value="Unassembled WGS sequence"/>
</dbReference>
<organism evidence="2 3">
    <name type="scientific">Ruminiclostridium papyrosolvens DSM 2782</name>
    <dbReference type="NCBI Taxonomy" id="588581"/>
    <lineage>
        <taxon>Bacteria</taxon>
        <taxon>Bacillati</taxon>
        <taxon>Bacillota</taxon>
        <taxon>Clostridia</taxon>
        <taxon>Eubacteriales</taxon>
        <taxon>Oscillospiraceae</taxon>
        <taxon>Ruminiclostridium</taxon>
    </lineage>
</organism>
<dbReference type="EMBL" id="ACXX02000013">
    <property type="protein sequence ID" value="EGD46466.1"/>
    <property type="molecule type" value="Genomic_DNA"/>
</dbReference>
<accession>F1TGA1</accession>
<feature type="domain" description="Phage tail collar" evidence="1">
    <location>
        <begin position="7"/>
        <end position="59"/>
    </location>
</feature>
<reference evidence="2" key="2">
    <citation type="submission" date="2011-01" db="EMBL/GenBank/DDBJ databases">
        <title>The Non-contiguous Finished genome of Clostridium papyrosolvens.</title>
        <authorList>
            <person name="Lucas S."/>
            <person name="Copeland A."/>
            <person name="Lapidus A."/>
            <person name="Cheng J.-F."/>
            <person name="Goodwin L."/>
            <person name="Pitluck S."/>
            <person name="Misra M."/>
            <person name="Chertkov O."/>
            <person name="Detter J.C."/>
            <person name="Han C."/>
            <person name="Tapia R."/>
            <person name="Land M."/>
            <person name="Hauser L."/>
            <person name="Kyrpides N."/>
            <person name="Ivanova N."/>
            <person name="Pagani I."/>
            <person name="Mouttaki H."/>
            <person name="He Z."/>
            <person name="Zhou J."/>
            <person name="Hemme C.L."/>
            <person name="Woyke T."/>
        </authorList>
    </citation>
    <scope>NUCLEOTIDE SEQUENCE [LARGE SCALE GENOMIC DNA]</scope>
    <source>
        <strain evidence="2">DSM 2782</strain>
    </source>
</reference>
<reference evidence="2" key="1">
    <citation type="submission" date="2009-07" db="EMBL/GenBank/DDBJ databases">
        <authorList>
            <consortium name="US DOE Joint Genome Institute (JGI-PGF)"/>
            <person name="Lucas S."/>
            <person name="Copeland A."/>
            <person name="Lapidus A."/>
            <person name="Glavina del Rio T."/>
            <person name="Tice H."/>
            <person name="Bruce D."/>
            <person name="Goodwin L."/>
            <person name="Pitluck S."/>
            <person name="Larimer F."/>
            <person name="Land M.L."/>
            <person name="Mouttaki H."/>
            <person name="He Z."/>
            <person name="Zhou J."/>
            <person name="Hemme C.L."/>
        </authorList>
    </citation>
    <scope>NUCLEOTIDE SEQUENCE [LARGE SCALE GENOMIC DNA]</scope>
    <source>
        <strain evidence="2">DSM 2782</strain>
    </source>
</reference>
<dbReference type="SUPFAM" id="SSF88874">
    <property type="entry name" value="Receptor-binding domain of short tail fibre protein gp12"/>
    <property type="match status" value="1"/>
</dbReference>
<proteinExistence type="predicted"/>
<dbReference type="InterPro" id="IPR037053">
    <property type="entry name" value="Phage_tail_collar_dom_sf"/>
</dbReference>